<dbReference type="InterPro" id="IPR050464">
    <property type="entry name" value="Zeta_carotene_desat/Oxidored"/>
</dbReference>
<dbReference type="RefSeq" id="WP_101251285.1">
    <property type="nucleotide sequence ID" value="NZ_PIUM01000016.1"/>
</dbReference>
<name>A0A2N3PTU9_9PROT</name>
<proteinExistence type="predicted"/>
<gene>
    <name evidence="2" type="ORF">CWS72_14200</name>
</gene>
<keyword evidence="3" id="KW-1185">Reference proteome</keyword>
<organism evidence="2 3">
    <name type="scientific">Telmatospirillum siberiense</name>
    <dbReference type="NCBI Taxonomy" id="382514"/>
    <lineage>
        <taxon>Bacteria</taxon>
        <taxon>Pseudomonadati</taxon>
        <taxon>Pseudomonadota</taxon>
        <taxon>Alphaproteobacteria</taxon>
        <taxon>Rhodospirillales</taxon>
        <taxon>Rhodospirillaceae</taxon>
        <taxon>Telmatospirillum</taxon>
    </lineage>
</organism>
<dbReference type="SUPFAM" id="SSF51905">
    <property type="entry name" value="FAD/NAD(P)-binding domain"/>
    <property type="match status" value="1"/>
</dbReference>
<protein>
    <recommendedName>
        <fullName evidence="1">Amine oxidase domain-containing protein</fullName>
    </recommendedName>
</protein>
<dbReference type="PANTHER" id="PTHR42923:SF47">
    <property type="entry name" value="BLR3003 PROTEIN"/>
    <property type="match status" value="1"/>
</dbReference>
<evidence type="ECO:0000313" key="2">
    <source>
        <dbReference type="EMBL" id="PKU23829.1"/>
    </source>
</evidence>
<reference evidence="3" key="1">
    <citation type="submission" date="2017-12" db="EMBL/GenBank/DDBJ databases">
        <title>Draft genome sequence of Telmatospirillum siberiense 26-4b1T, an acidotolerant peatland alphaproteobacterium potentially involved in sulfur cycling.</title>
        <authorList>
            <person name="Hausmann B."/>
            <person name="Pjevac P."/>
            <person name="Schreck K."/>
            <person name="Herbold C.W."/>
            <person name="Daims H."/>
            <person name="Wagner M."/>
            <person name="Pester M."/>
            <person name="Loy A."/>
        </authorList>
    </citation>
    <scope>NUCLEOTIDE SEQUENCE [LARGE SCALE GENOMIC DNA]</scope>
    <source>
        <strain evidence="3">26-4b1</strain>
    </source>
</reference>
<sequence length="398" mass="42555">MTLHVIGAGLAGLSCALSAIDSGIDVVLHESAGQAGGRCRSWVEPSIGEIIDNGTHMVVGGNNALFAYLRRIGAADRLVGAPTAFPMIDLDDGTRWTATPWRLLPSLIASTWRMKGSPDATIGDCLAHTRDYRRFWEPIALAVMNTPAEEASAAVFRRVLARTLWRGQRASRPFVVRDSLSDTFVTPALTTLTLAGATVRLGHPLRRLVRENGLATELHFDDQTVHLGRADRVVVAVPWAVAAGLLPGLPTLPASPIVNAHFRLPAPPRTLPSGGFVGVLGGTAQWLFLRGHVVSVTVSAAGAVAERSVDELRQLLWEDVSKTLEIKETPIASRVIKEKRATIFHSPATEALRPATLAGDNLFLAGDWIATGLPCTLEGAIRSGKIAARAVETSLNIR</sequence>
<dbReference type="EMBL" id="PIUM01000016">
    <property type="protein sequence ID" value="PKU23829.1"/>
    <property type="molecule type" value="Genomic_DNA"/>
</dbReference>
<accession>A0A2N3PTU9</accession>
<dbReference type="Gene3D" id="3.50.50.60">
    <property type="entry name" value="FAD/NAD(P)-binding domain"/>
    <property type="match status" value="1"/>
</dbReference>
<dbReference type="OrthoDB" id="7849608at2"/>
<feature type="domain" description="Amine oxidase" evidence="1">
    <location>
        <begin position="186"/>
        <end position="391"/>
    </location>
</feature>
<dbReference type="GO" id="GO:0016491">
    <property type="term" value="F:oxidoreductase activity"/>
    <property type="evidence" value="ECO:0007669"/>
    <property type="project" value="InterPro"/>
</dbReference>
<dbReference type="InterPro" id="IPR002937">
    <property type="entry name" value="Amino_oxidase"/>
</dbReference>
<comment type="caution">
    <text evidence="2">The sequence shown here is derived from an EMBL/GenBank/DDBJ whole genome shotgun (WGS) entry which is preliminary data.</text>
</comment>
<dbReference type="PANTHER" id="PTHR42923">
    <property type="entry name" value="PROTOPORPHYRINOGEN OXIDASE"/>
    <property type="match status" value="1"/>
</dbReference>
<dbReference type="AlphaFoldDB" id="A0A2N3PTU9"/>
<evidence type="ECO:0000313" key="3">
    <source>
        <dbReference type="Proteomes" id="UP000233293"/>
    </source>
</evidence>
<dbReference type="Pfam" id="PF01593">
    <property type="entry name" value="Amino_oxidase"/>
    <property type="match status" value="2"/>
</dbReference>
<evidence type="ECO:0000259" key="1">
    <source>
        <dbReference type="Pfam" id="PF01593"/>
    </source>
</evidence>
<feature type="domain" description="Amine oxidase" evidence="1">
    <location>
        <begin position="10"/>
        <end position="96"/>
    </location>
</feature>
<dbReference type="InterPro" id="IPR036188">
    <property type="entry name" value="FAD/NAD-bd_sf"/>
</dbReference>
<dbReference type="Proteomes" id="UP000233293">
    <property type="component" value="Unassembled WGS sequence"/>
</dbReference>